<dbReference type="InterPro" id="IPR031947">
    <property type="entry name" value="Headcase_mid"/>
</dbReference>
<feature type="region of interest" description="Disordered" evidence="7">
    <location>
        <begin position="719"/>
        <end position="822"/>
    </location>
</feature>
<accession>A0A814DMS3</accession>
<feature type="compositionally biased region" description="Basic and acidic residues" evidence="7">
    <location>
        <begin position="727"/>
        <end position="737"/>
    </location>
</feature>
<sequence length="1054" mass="122189">MKQNPFDLHVNRLKHDVLGKRRNYEKGGKPLQARTKAIEKRKRTLLKELQTVFKKNTFIDRRLGENDPHMTEDEKLSQRLIVERSKIRAGKDSRYNLNDDEELTHFGQSLSKSEELNQRPVIDDADDEDVDGRIRSEHFFGGFNDNKRKIPQTKQEWIDDMIRTTKQEKYERQRENEKVFDLTETLDEQWKALSAIMGIKDKTNRPIETKEPQDDYDRLVNTLKYEAKTTGGAPLKSAEDLQKEASERIKTLQIEEANRMQPAPKSILSKRKQKMDYCSVEELDESYYIMDGSKKHVSFDDEGHMQENGFNETTENNTLDENSEEQEDENGDFEDKNGNFEDDNGEFEDENSVDESENKLVSENDTSNEFSEIPTTLKQLKIRLKQENKTFEIILKRIKDPRLPPLPKTNISNYFELVLDYYCLVTSSKRQKDMPPLLNRIAKHLFELIQLVNNTKTRTCICDRLKNYKKTINEQIAEKKYIKADYETSGKLFKLFQILFLKLIGLLYPTSDFRHPIATPAFTLLAQLMNSAVLSSLSDCKTALMLCELVQQWTSKSHRYVPEVMLLLIKLLQLACPENKKNKRIHLGSSKQISDDQLLILRSSTELALVLRSCLLSLTHFIQIYSNLSAISEIIEPFRVILDTIKTTYLCDQIVDQCKTILIQVDNLQKIARENRVPLVQGKQRPQTLRLFEPRFGMKFDGKKNNSLPKEYNDRLRLRQKYKREHKSATREIRRDNQFIAREQLNQQMSSDSERKRKIKMSDYDKKYELSQPLNVPRSGRSSRYRTQSTSSLSSSPGGNSKKSISNNSSNSNNNSVSLSMSATGNITNSGVNSGTLPQFDEKHAAAGNIFEHRQDWSILNRVPLHKRNAIHIRLEDEGPYGNDETRCFVLPQLSVLGCTELNCIVCHQPMIVYDRYPLVDGTLFLSPVKHIENPKISIGVYHNDRQLYLHSICLDCLSMRTVLAQCRSCKTQFNFDPMIIGTLYYYDLFAAFPCCQQRLKCSSCGHTIIQIKDGLQHFSSYSQEYECTQCGSKQCHFVKIFDNTFEKRQLQNT</sequence>
<feature type="compositionally biased region" description="Acidic residues" evidence="7">
    <location>
        <begin position="340"/>
        <end position="355"/>
    </location>
</feature>
<comment type="subcellular location">
    <subcellularLocation>
        <location evidence="1">Nucleus</location>
        <location evidence="1">Nucleolus</location>
    </subcellularLocation>
</comment>
<feature type="compositionally biased region" description="Basic and acidic residues" evidence="7">
    <location>
        <begin position="752"/>
        <end position="769"/>
    </location>
</feature>
<dbReference type="PANTHER" id="PTHR23183:SF0">
    <property type="entry name" value="NUCLEOLAR PROTEIN 14"/>
    <property type="match status" value="1"/>
</dbReference>
<dbReference type="Pfam" id="PF04147">
    <property type="entry name" value="Nop14"/>
    <property type="match status" value="1"/>
</dbReference>
<dbReference type="EMBL" id="CAJOBC010002393">
    <property type="protein sequence ID" value="CAF3730865.1"/>
    <property type="molecule type" value="Genomic_DNA"/>
</dbReference>
<keyword evidence="11" id="KW-1185">Reference proteome</keyword>
<keyword evidence="3" id="KW-0690">Ribosome biogenesis</keyword>
<dbReference type="Pfam" id="PF16002">
    <property type="entry name" value="Headcase"/>
    <property type="match status" value="1"/>
</dbReference>
<comment type="function">
    <text evidence="6">Involved in nucleolar processing of pre-18S ribosomal RNA. Has a role in the nuclear export of 40S pre-ribosomal subunit to the cytoplasm.</text>
</comment>
<dbReference type="GO" id="GO:0030490">
    <property type="term" value="P:maturation of SSU-rRNA"/>
    <property type="evidence" value="ECO:0007669"/>
    <property type="project" value="TreeGrafter"/>
</dbReference>
<feature type="region of interest" description="Disordered" evidence="7">
    <location>
        <begin position="252"/>
        <end position="272"/>
    </location>
</feature>
<evidence type="ECO:0000256" key="6">
    <source>
        <dbReference type="ARBA" id="ARBA00024695"/>
    </source>
</evidence>
<feature type="region of interest" description="Disordered" evidence="7">
    <location>
        <begin position="298"/>
        <end position="372"/>
    </location>
</feature>
<dbReference type="EMBL" id="CAJNOQ010002394">
    <property type="protein sequence ID" value="CAF0955847.1"/>
    <property type="molecule type" value="Genomic_DNA"/>
</dbReference>
<feature type="compositionally biased region" description="Low complexity" evidence="7">
    <location>
        <begin position="779"/>
        <end position="822"/>
    </location>
</feature>
<keyword evidence="4" id="KW-0698">rRNA processing</keyword>
<comment type="similarity">
    <text evidence="2">Belongs to the NOP14 family.</text>
</comment>
<evidence type="ECO:0000256" key="1">
    <source>
        <dbReference type="ARBA" id="ARBA00004604"/>
    </source>
</evidence>
<feature type="compositionally biased region" description="Polar residues" evidence="7">
    <location>
        <begin position="363"/>
        <end position="372"/>
    </location>
</feature>
<evidence type="ECO:0000256" key="2">
    <source>
        <dbReference type="ARBA" id="ARBA00007466"/>
    </source>
</evidence>
<dbReference type="PANTHER" id="PTHR23183">
    <property type="entry name" value="NOP14"/>
    <property type="match status" value="1"/>
</dbReference>
<gene>
    <name evidence="9" type="ORF">GPM918_LOCUS11492</name>
    <name evidence="10" type="ORF">SRO942_LOCUS11491</name>
</gene>
<feature type="domain" description="Headcase middle" evidence="8">
    <location>
        <begin position="845"/>
        <end position="1040"/>
    </location>
</feature>
<evidence type="ECO:0000313" key="11">
    <source>
        <dbReference type="Proteomes" id="UP000663829"/>
    </source>
</evidence>
<protein>
    <recommendedName>
        <fullName evidence="8">Headcase middle domain-containing protein</fullName>
    </recommendedName>
</protein>
<dbReference type="OrthoDB" id="441771at2759"/>
<evidence type="ECO:0000256" key="3">
    <source>
        <dbReference type="ARBA" id="ARBA00022517"/>
    </source>
</evidence>
<feature type="compositionally biased region" description="Acidic residues" evidence="7">
    <location>
        <begin position="321"/>
        <end position="332"/>
    </location>
</feature>
<evidence type="ECO:0000313" key="10">
    <source>
        <dbReference type="EMBL" id="CAF3730865.1"/>
    </source>
</evidence>
<evidence type="ECO:0000256" key="5">
    <source>
        <dbReference type="ARBA" id="ARBA00023242"/>
    </source>
</evidence>
<evidence type="ECO:0000259" key="8">
    <source>
        <dbReference type="Pfam" id="PF16002"/>
    </source>
</evidence>
<proteinExistence type="inferred from homology"/>
<evidence type="ECO:0000256" key="7">
    <source>
        <dbReference type="SAM" id="MobiDB-lite"/>
    </source>
</evidence>
<dbReference type="AlphaFoldDB" id="A0A814DMS3"/>
<comment type="caution">
    <text evidence="9">The sequence shown here is derived from an EMBL/GenBank/DDBJ whole genome shotgun (WGS) entry which is preliminary data.</text>
</comment>
<name>A0A814DMS3_9BILA</name>
<organism evidence="9 11">
    <name type="scientific">Didymodactylos carnosus</name>
    <dbReference type="NCBI Taxonomy" id="1234261"/>
    <lineage>
        <taxon>Eukaryota</taxon>
        <taxon>Metazoa</taxon>
        <taxon>Spiralia</taxon>
        <taxon>Gnathifera</taxon>
        <taxon>Rotifera</taxon>
        <taxon>Eurotatoria</taxon>
        <taxon>Bdelloidea</taxon>
        <taxon>Philodinida</taxon>
        <taxon>Philodinidae</taxon>
        <taxon>Didymodactylos</taxon>
    </lineage>
</organism>
<feature type="compositionally biased region" description="Low complexity" evidence="7">
    <location>
        <begin position="307"/>
        <end position="320"/>
    </location>
</feature>
<dbReference type="GO" id="GO:0032040">
    <property type="term" value="C:small-subunit processome"/>
    <property type="evidence" value="ECO:0007669"/>
    <property type="project" value="InterPro"/>
</dbReference>
<keyword evidence="5" id="KW-0539">Nucleus</keyword>
<dbReference type="Proteomes" id="UP000681722">
    <property type="component" value="Unassembled WGS sequence"/>
</dbReference>
<dbReference type="InterPro" id="IPR007276">
    <property type="entry name" value="Nop14"/>
</dbReference>
<dbReference type="GO" id="GO:0030692">
    <property type="term" value="C:Noc4p-Nop14p complex"/>
    <property type="evidence" value="ECO:0007669"/>
    <property type="project" value="TreeGrafter"/>
</dbReference>
<evidence type="ECO:0000256" key="4">
    <source>
        <dbReference type="ARBA" id="ARBA00022552"/>
    </source>
</evidence>
<dbReference type="Proteomes" id="UP000663829">
    <property type="component" value="Unassembled WGS sequence"/>
</dbReference>
<evidence type="ECO:0000313" key="9">
    <source>
        <dbReference type="EMBL" id="CAF0955847.1"/>
    </source>
</evidence>
<reference evidence="9" key="1">
    <citation type="submission" date="2021-02" db="EMBL/GenBank/DDBJ databases">
        <authorList>
            <person name="Nowell W R."/>
        </authorList>
    </citation>
    <scope>NUCLEOTIDE SEQUENCE</scope>
</reference>